<reference evidence="10 11" key="1">
    <citation type="submission" date="2017-10" db="EMBL/GenBank/DDBJ databases">
        <title>Sequencing the genomes of 1000 actinobacteria strains.</title>
        <authorList>
            <person name="Klenk H.-P."/>
        </authorList>
    </citation>
    <scope>NUCLEOTIDE SEQUENCE [LARGE SCALE GENOMIC DNA]</scope>
    <source>
        <strain evidence="10 11">DSM 15597</strain>
    </source>
</reference>
<feature type="modified residue" description="4-aspartylphosphate" evidence="6">
    <location>
        <position position="63"/>
    </location>
</feature>
<dbReference type="GO" id="GO:0000976">
    <property type="term" value="F:transcription cis-regulatory region binding"/>
    <property type="evidence" value="ECO:0007669"/>
    <property type="project" value="TreeGrafter"/>
</dbReference>
<dbReference type="FunFam" id="3.40.50.2300:FF:000001">
    <property type="entry name" value="DNA-binding response regulator PhoB"/>
    <property type="match status" value="1"/>
</dbReference>
<dbReference type="InterPro" id="IPR016032">
    <property type="entry name" value="Sig_transdc_resp-reg_C-effctor"/>
</dbReference>
<evidence type="ECO:0000256" key="2">
    <source>
        <dbReference type="ARBA" id="ARBA00023012"/>
    </source>
</evidence>
<dbReference type="Gene3D" id="3.40.50.2300">
    <property type="match status" value="1"/>
</dbReference>
<dbReference type="PROSITE" id="PS51755">
    <property type="entry name" value="OMPR_PHOB"/>
    <property type="match status" value="1"/>
</dbReference>
<evidence type="ECO:0000256" key="1">
    <source>
        <dbReference type="ARBA" id="ARBA00022553"/>
    </source>
</evidence>
<evidence type="ECO:0000256" key="4">
    <source>
        <dbReference type="ARBA" id="ARBA00023125"/>
    </source>
</evidence>
<dbReference type="EMBL" id="PDJC01000001">
    <property type="protein sequence ID" value="PFG17950.1"/>
    <property type="molecule type" value="Genomic_DNA"/>
</dbReference>
<dbReference type="GO" id="GO:0000156">
    <property type="term" value="F:phosphorelay response regulator activity"/>
    <property type="evidence" value="ECO:0007669"/>
    <property type="project" value="TreeGrafter"/>
</dbReference>
<dbReference type="Pfam" id="PF00486">
    <property type="entry name" value="Trans_reg_C"/>
    <property type="match status" value="1"/>
</dbReference>
<dbReference type="InterPro" id="IPR001789">
    <property type="entry name" value="Sig_transdc_resp-reg_receiver"/>
</dbReference>
<evidence type="ECO:0000256" key="5">
    <source>
        <dbReference type="ARBA" id="ARBA00023163"/>
    </source>
</evidence>
<dbReference type="AlphaFoldDB" id="A0A2A9CWD9"/>
<dbReference type="GO" id="GO:0005829">
    <property type="term" value="C:cytosol"/>
    <property type="evidence" value="ECO:0007669"/>
    <property type="project" value="TreeGrafter"/>
</dbReference>
<dbReference type="CDD" id="cd17574">
    <property type="entry name" value="REC_OmpR"/>
    <property type="match status" value="1"/>
</dbReference>
<sequence length="238" mass="26185">MAVMDPTSDLQAAHVLVVDDETVLAGMVANYLQRAGFRTSVAHDGITAVERALADAPDVVVLDLGLPGKDGLEVCHEIRRHSDCYIIMLTARNEEIDKLIGLSAGADDYMTKPFSARELVARVQVLLRRPRADRAVEEPARTVGALSIDVSGRRVTVEGTEVELTRTEFDLLQVLAARPRAAFTRRELVDAVWGEDWVGDEHLVDVHVGHLRRKLAEIADLAFVETLRGVGYRMGPAR</sequence>
<proteinExistence type="predicted"/>
<keyword evidence="3" id="KW-0805">Transcription regulation</keyword>
<dbReference type="Pfam" id="PF00072">
    <property type="entry name" value="Response_reg"/>
    <property type="match status" value="1"/>
</dbReference>
<keyword evidence="4 7" id="KW-0238">DNA-binding</keyword>
<dbReference type="GO" id="GO:0006355">
    <property type="term" value="P:regulation of DNA-templated transcription"/>
    <property type="evidence" value="ECO:0007669"/>
    <property type="project" value="InterPro"/>
</dbReference>
<dbReference type="InterPro" id="IPR011006">
    <property type="entry name" value="CheY-like_superfamily"/>
</dbReference>
<name>A0A2A9CWD9_9ACTN</name>
<feature type="DNA-binding region" description="OmpR/PhoB-type" evidence="7">
    <location>
        <begin position="138"/>
        <end position="236"/>
    </location>
</feature>
<evidence type="ECO:0000259" key="8">
    <source>
        <dbReference type="PROSITE" id="PS50110"/>
    </source>
</evidence>
<dbReference type="InterPro" id="IPR036388">
    <property type="entry name" value="WH-like_DNA-bd_sf"/>
</dbReference>
<evidence type="ECO:0000313" key="10">
    <source>
        <dbReference type="EMBL" id="PFG17950.1"/>
    </source>
</evidence>
<dbReference type="Proteomes" id="UP000226079">
    <property type="component" value="Unassembled WGS sequence"/>
</dbReference>
<organism evidence="10 11">
    <name type="scientific">Propionicimonas paludicola</name>
    <dbReference type="NCBI Taxonomy" id="185243"/>
    <lineage>
        <taxon>Bacteria</taxon>
        <taxon>Bacillati</taxon>
        <taxon>Actinomycetota</taxon>
        <taxon>Actinomycetes</taxon>
        <taxon>Propionibacteriales</taxon>
        <taxon>Nocardioidaceae</taxon>
        <taxon>Propionicimonas</taxon>
    </lineage>
</organism>
<feature type="domain" description="OmpR/PhoB-type" evidence="9">
    <location>
        <begin position="138"/>
        <end position="236"/>
    </location>
</feature>
<dbReference type="Gene3D" id="1.10.10.10">
    <property type="entry name" value="Winged helix-like DNA-binding domain superfamily/Winged helix DNA-binding domain"/>
    <property type="match status" value="1"/>
</dbReference>
<accession>A0A2A9CWD9</accession>
<comment type="caution">
    <text evidence="10">The sequence shown here is derived from an EMBL/GenBank/DDBJ whole genome shotgun (WGS) entry which is preliminary data.</text>
</comment>
<dbReference type="PANTHER" id="PTHR48111">
    <property type="entry name" value="REGULATOR OF RPOS"/>
    <property type="match status" value="1"/>
</dbReference>
<keyword evidence="1 6" id="KW-0597">Phosphoprotein</keyword>
<dbReference type="SMART" id="SM00448">
    <property type="entry name" value="REC"/>
    <property type="match status" value="1"/>
</dbReference>
<keyword evidence="2" id="KW-0902">Two-component regulatory system</keyword>
<evidence type="ECO:0000259" key="9">
    <source>
        <dbReference type="PROSITE" id="PS51755"/>
    </source>
</evidence>
<keyword evidence="11" id="KW-1185">Reference proteome</keyword>
<dbReference type="InterPro" id="IPR001867">
    <property type="entry name" value="OmpR/PhoB-type_DNA-bd"/>
</dbReference>
<evidence type="ECO:0000313" key="11">
    <source>
        <dbReference type="Proteomes" id="UP000226079"/>
    </source>
</evidence>
<dbReference type="Gene3D" id="6.10.250.690">
    <property type="match status" value="1"/>
</dbReference>
<evidence type="ECO:0000256" key="3">
    <source>
        <dbReference type="ARBA" id="ARBA00023015"/>
    </source>
</evidence>
<dbReference type="SUPFAM" id="SSF46894">
    <property type="entry name" value="C-terminal effector domain of the bipartite response regulators"/>
    <property type="match status" value="1"/>
</dbReference>
<dbReference type="GO" id="GO:0032993">
    <property type="term" value="C:protein-DNA complex"/>
    <property type="evidence" value="ECO:0007669"/>
    <property type="project" value="TreeGrafter"/>
</dbReference>
<feature type="domain" description="Response regulatory" evidence="8">
    <location>
        <begin position="14"/>
        <end position="127"/>
    </location>
</feature>
<evidence type="ECO:0000256" key="7">
    <source>
        <dbReference type="PROSITE-ProRule" id="PRU01091"/>
    </source>
</evidence>
<dbReference type="FunFam" id="1.10.10.10:FF:000018">
    <property type="entry name" value="DNA-binding response regulator ResD"/>
    <property type="match status" value="1"/>
</dbReference>
<dbReference type="SUPFAM" id="SSF52172">
    <property type="entry name" value="CheY-like"/>
    <property type="match status" value="1"/>
</dbReference>
<dbReference type="CDD" id="cd00383">
    <property type="entry name" value="trans_reg_C"/>
    <property type="match status" value="1"/>
</dbReference>
<dbReference type="PANTHER" id="PTHR48111:SF4">
    <property type="entry name" value="DNA-BINDING DUAL TRANSCRIPTIONAL REGULATOR OMPR"/>
    <property type="match status" value="1"/>
</dbReference>
<gene>
    <name evidence="10" type="ORF">ATK74_2529</name>
</gene>
<dbReference type="PROSITE" id="PS50110">
    <property type="entry name" value="RESPONSE_REGULATORY"/>
    <property type="match status" value="1"/>
</dbReference>
<dbReference type="InterPro" id="IPR039420">
    <property type="entry name" value="WalR-like"/>
</dbReference>
<dbReference type="SMART" id="SM00862">
    <property type="entry name" value="Trans_reg_C"/>
    <property type="match status" value="1"/>
</dbReference>
<keyword evidence="5" id="KW-0804">Transcription</keyword>
<evidence type="ECO:0000256" key="6">
    <source>
        <dbReference type="PROSITE-ProRule" id="PRU00169"/>
    </source>
</evidence>
<protein>
    <submittedName>
        <fullName evidence="10">DNA-binding response OmpR family regulator</fullName>
    </submittedName>
</protein>